<keyword evidence="2 4" id="KW-0863">Zinc-finger</keyword>
<evidence type="ECO:0000259" key="6">
    <source>
        <dbReference type="PROSITE" id="PS50089"/>
    </source>
</evidence>
<dbReference type="PROSITE" id="PS50089">
    <property type="entry name" value="ZF_RING_2"/>
    <property type="match status" value="1"/>
</dbReference>
<dbReference type="RefSeq" id="XP_007865451.1">
    <property type="nucleotide sequence ID" value="XM_007867260.1"/>
</dbReference>
<dbReference type="OMA" id="PTCIICL"/>
<dbReference type="SMART" id="SM00184">
    <property type="entry name" value="RING"/>
    <property type="match status" value="1"/>
</dbReference>
<feature type="domain" description="RING-type" evidence="6">
    <location>
        <begin position="4"/>
        <end position="48"/>
    </location>
</feature>
<keyword evidence="3" id="KW-0862">Zinc</keyword>
<feature type="compositionally biased region" description="Polar residues" evidence="5">
    <location>
        <begin position="283"/>
        <end position="292"/>
    </location>
</feature>
<dbReference type="Gene3D" id="3.30.40.10">
    <property type="entry name" value="Zinc/RING finger domain, C3HC4 (zinc finger)"/>
    <property type="match status" value="1"/>
</dbReference>
<dbReference type="Proteomes" id="UP000030669">
    <property type="component" value="Unassembled WGS sequence"/>
</dbReference>
<dbReference type="Pfam" id="PF00097">
    <property type="entry name" value="zf-C3HC4"/>
    <property type="match status" value="1"/>
</dbReference>
<feature type="region of interest" description="Disordered" evidence="5">
    <location>
        <begin position="84"/>
        <end position="106"/>
    </location>
</feature>
<reference evidence="7 8" key="1">
    <citation type="journal article" date="2012" name="Science">
        <title>The Paleozoic origin of enzymatic lignin decomposition reconstructed from 31 fungal genomes.</title>
        <authorList>
            <person name="Floudas D."/>
            <person name="Binder M."/>
            <person name="Riley R."/>
            <person name="Barry K."/>
            <person name="Blanchette R.A."/>
            <person name="Henrissat B."/>
            <person name="Martinez A.T."/>
            <person name="Otillar R."/>
            <person name="Spatafora J.W."/>
            <person name="Yadav J.S."/>
            <person name="Aerts A."/>
            <person name="Benoit I."/>
            <person name="Boyd A."/>
            <person name="Carlson A."/>
            <person name="Copeland A."/>
            <person name="Coutinho P.M."/>
            <person name="de Vries R.P."/>
            <person name="Ferreira P."/>
            <person name="Findley K."/>
            <person name="Foster B."/>
            <person name="Gaskell J."/>
            <person name="Glotzer D."/>
            <person name="Gorecki P."/>
            <person name="Heitman J."/>
            <person name="Hesse C."/>
            <person name="Hori C."/>
            <person name="Igarashi K."/>
            <person name="Jurgens J.A."/>
            <person name="Kallen N."/>
            <person name="Kersten P."/>
            <person name="Kohler A."/>
            <person name="Kuees U."/>
            <person name="Kumar T.K.A."/>
            <person name="Kuo A."/>
            <person name="LaButti K."/>
            <person name="Larrondo L.F."/>
            <person name="Lindquist E."/>
            <person name="Ling A."/>
            <person name="Lombard V."/>
            <person name="Lucas S."/>
            <person name="Lundell T."/>
            <person name="Martin R."/>
            <person name="McLaughlin D.J."/>
            <person name="Morgenstern I."/>
            <person name="Morin E."/>
            <person name="Murat C."/>
            <person name="Nagy L.G."/>
            <person name="Nolan M."/>
            <person name="Ohm R.A."/>
            <person name="Patyshakuliyeva A."/>
            <person name="Rokas A."/>
            <person name="Ruiz-Duenas F.J."/>
            <person name="Sabat G."/>
            <person name="Salamov A."/>
            <person name="Samejima M."/>
            <person name="Schmutz J."/>
            <person name="Slot J.C."/>
            <person name="St John F."/>
            <person name="Stenlid J."/>
            <person name="Sun H."/>
            <person name="Sun S."/>
            <person name="Syed K."/>
            <person name="Tsang A."/>
            <person name="Wiebenga A."/>
            <person name="Young D."/>
            <person name="Pisabarro A."/>
            <person name="Eastwood D.C."/>
            <person name="Martin F."/>
            <person name="Cullen D."/>
            <person name="Grigoriev I.V."/>
            <person name="Hibbett D.S."/>
        </authorList>
    </citation>
    <scope>NUCLEOTIDE SEQUENCE [LARGE SCALE GENOMIC DNA]</scope>
    <source>
        <strain evidence="7 8">ATCC 11539</strain>
    </source>
</reference>
<dbReference type="InterPro" id="IPR018957">
    <property type="entry name" value="Znf_C3HC4_RING-type"/>
</dbReference>
<dbReference type="OrthoDB" id="6270329at2759"/>
<feature type="compositionally biased region" description="Low complexity" evidence="5">
    <location>
        <begin position="84"/>
        <end position="95"/>
    </location>
</feature>
<feature type="region of interest" description="Disordered" evidence="5">
    <location>
        <begin position="163"/>
        <end position="199"/>
    </location>
</feature>
<keyword evidence="8" id="KW-1185">Reference proteome</keyword>
<feature type="region of interest" description="Disordered" evidence="5">
    <location>
        <begin position="219"/>
        <end position="292"/>
    </location>
</feature>
<evidence type="ECO:0000256" key="5">
    <source>
        <dbReference type="SAM" id="MobiDB-lite"/>
    </source>
</evidence>
<evidence type="ECO:0000256" key="1">
    <source>
        <dbReference type="ARBA" id="ARBA00022723"/>
    </source>
</evidence>
<dbReference type="HOGENOM" id="CLU_078283_0_0_1"/>
<dbReference type="InterPro" id="IPR001841">
    <property type="entry name" value="Znf_RING"/>
</dbReference>
<dbReference type="PROSITE" id="PS00518">
    <property type="entry name" value="ZF_RING_1"/>
    <property type="match status" value="1"/>
</dbReference>
<dbReference type="EMBL" id="KB469300">
    <property type="protein sequence ID" value="EPQ56781.1"/>
    <property type="molecule type" value="Genomic_DNA"/>
</dbReference>
<dbReference type="AlphaFoldDB" id="S7QA42"/>
<feature type="compositionally biased region" description="Basic residues" evidence="5">
    <location>
        <begin position="271"/>
        <end position="282"/>
    </location>
</feature>
<evidence type="ECO:0000256" key="4">
    <source>
        <dbReference type="PROSITE-ProRule" id="PRU00175"/>
    </source>
</evidence>
<dbReference type="eggNOG" id="ENOG502RSEF">
    <property type="taxonomic scope" value="Eukaryota"/>
</dbReference>
<feature type="compositionally biased region" description="Pro residues" evidence="5">
    <location>
        <begin position="187"/>
        <end position="197"/>
    </location>
</feature>
<keyword evidence="1" id="KW-0479">Metal-binding</keyword>
<evidence type="ECO:0000313" key="7">
    <source>
        <dbReference type="EMBL" id="EPQ56781.1"/>
    </source>
</evidence>
<dbReference type="InterPro" id="IPR013083">
    <property type="entry name" value="Znf_RING/FYVE/PHD"/>
</dbReference>
<dbReference type="KEGG" id="gtr:GLOTRDRAFT_128242"/>
<dbReference type="GO" id="GO:0008270">
    <property type="term" value="F:zinc ion binding"/>
    <property type="evidence" value="ECO:0007669"/>
    <property type="project" value="UniProtKB-KW"/>
</dbReference>
<feature type="compositionally biased region" description="Basic and acidic residues" evidence="5">
    <location>
        <begin position="163"/>
        <end position="178"/>
    </location>
</feature>
<dbReference type="SUPFAM" id="SSF57850">
    <property type="entry name" value="RING/U-box"/>
    <property type="match status" value="1"/>
</dbReference>
<feature type="compositionally biased region" description="Low complexity" evidence="5">
    <location>
        <begin position="228"/>
        <end position="245"/>
    </location>
</feature>
<evidence type="ECO:0000313" key="8">
    <source>
        <dbReference type="Proteomes" id="UP000030669"/>
    </source>
</evidence>
<proteinExistence type="predicted"/>
<dbReference type="InterPro" id="IPR017907">
    <property type="entry name" value="Znf_RING_CS"/>
</dbReference>
<evidence type="ECO:0000256" key="2">
    <source>
        <dbReference type="ARBA" id="ARBA00022771"/>
    </source>
</evidence>
<protein>
    <recommendedName>
        <fullName evidence="6">RING-type domain-containing protein</fullName>
    </recommendedName>
</protein>
<gene>
    <name evidence="7" type="ORF">GLOTRDRAFT_128242</name>
</gene>
<evidence type="ECO:0000256" key="3">
    <source>
        <dbReference type="ARBA" id="ARBA00022833"/>
    </source>
</evidence>
<name>S7QA42_GLOTA</name>
<dbReference type="GeneID" id="19301694"/>
<sequence>MFSCIICLDTLKSPVALPCGHVFCCACIERIVTTIKPFTSQHCCPSCRRPYSISTIDPSMIPSHLHQHIFPPIRKLYLDLSPTLPRPSTSSQSQTHLAAPTEGETAKAENLALRAHVEMWKRRAEVHSAANLGLVNLAKMARDYAVGVKRERDALEREMAELRRRLGGSAKEKEKEAEGDSDSASTSPPPATPPPLPVAVKHEQPDILLPPESLLATVPPLDIPIPRTSESALPTPSTTPTSITPDESEERPRKRSRRSTPAEATCGPRVQHVRRSSRHQRCTRTPQLQVCQ</sequence>
<organism evidence="7 8">
    <name type="scientific">Gloeophyllum trabeum (strain ATCC 11539 / FP-39264 / Madison 617)</name>
    <name type="common">Brown rot fungus</name>
    <dbReference type="NCBI Taxonomy" id="670483"/>
    <lineage>
        <taxon>Eukaryota</taxon>
        <taxon>Fungi</taxon>
        <taxon>Dikarya</taxon>
        <taxon>Basidiomycota</taxon>
        <taxon>Agaricomycotina</taxon>
        <taxon>Agaricomycetes</taxon>
        <taxon>Gloeophyllales</taxon>
        <taxon>Gloeophyllaceae</taxon>
        <taxon>Gloeophyllum</taxon>
    </lineage>
</organism>
<accession>S7QA42</accession>